<name>A0ACD5H095_9CYAN</name>
<gene>
    <name evidence="1" type="ORF">BH720_014590</name>
</gene>
<organism evidence="1 2">
    <name type="scientific">Desertifilum tharense IPPAS B-1220</name>
    <dbReference type="NCBI Taxonomy" id="1781255"/>
    <lineage>
        <taxon>Bacteria</taxon>
        <taxon>Bacillati</taxon>
        <taxon>Cyanobacteriota</taxon>
        <taxon>Cyanophyceae</taxon>
        <taxon>Desertifilales</taxon>
        <taxon>Desertifilaceae</taxon>
        <taxon>Desertifilum</taxon>
    </lineage>
</organism>
<evidence type="ECO:0000313" key="1">
    <source>
        <dbReference type="EMBL" id="XPM66434.1"/>
    </source>
</evidence>
<dbReference type="Proteomes" id="UP000095472">
    <property type="component" value="Chromosome"/>
</dbReference>
<dbReference type="EMBL" id="CP182909">
    <property type="protein sequence ID" value="XPM66434.1"/>
    <property type="molecule type" value="Genomic_DNA"/>
</dbReference>
<reference evidence="1 2" key="1">
    <citation type="journal article" date="2016" name="Genome Announc.">
        <title>Draft Genome Sequence of the Thermotolerant Cyanobacterium Desertifilum sp. IPPAS B-1220.</title>
        <authorList>
            <person name="Mironov K.S."/>
            <person name="Sinetova M.A."/>
            <person name="Bolatkhan K."/>
            <person name="Zayadan B.K."/>
            <person name="Ustinova V.V."/>
            <person name="Kupriyanova E.V."/>
            <person name="Skrypnik A.N."/>
            <person name="Gogoleva N.E."/>
            <person name="Gogolev Y.V."/>
            <person name="Los D.A."/>
        </authorList>
    </citation>
    <scope>NUCLEOTIDE SEQUENCE [LARGE SCALE GENOMIC DNA]</scope>
    <source>
        <strain evidence="1 2">IPPAS B-1220</strain>
    </source>
</reference>
<keyword evidence="2" id="KW-1185">Reference proteome</keyword>
<sequence>MHNFWRVQSWFSAKGASTRSPLPWIHLTPLQVGVLLTGVWAILGAIATIQDRPVQLLERNLQLVFFQLRGPVAPPEEMIILAIDRESLARGSKSIRRRNRNWHLCRLYRGNVRSMLRLSIA</sequence>
<accession>A0ACD5H095</accession>
<evidence type="ECO:0000313" key="2">
    <source>
        <dbReference type="Proteomes" id="UP000095472"/>
    </source>
</evidence>
<protein>
    <submittedName>
        <fullName evidence="1">Uncharacterized protein</fullName>
    </submittedName>
</protein>
<proteinExistence type="predicted"/>